<dbReference type="AlphaFoldDB" id="A0A448ZV48"/>
<keyword evidence="4" id="KW-1185">Reference proteome</keyword>
<feature type="signal peptide" evidence="2">
    <location>
        <begin position="1"/>
        <end position="22"/>
    </location>
</feature>
<protein>
    <recommendedName>
        <fullName evidence="5">Lipoprotein-associated type-17 domain-containing protein</fullName>
    </recommendedName>
</protein>
<feature type="compositionally biased region" description="Basic and acidic residues" evidence="1">
    <location>
        <begin position="31"/>
        <end position="59"/>
    </location>
</feature>
<evidence type="ECO:0008006" key="5">
    <source>
        <dbReference type="Google" id="ProtNLM"/>
    </source>
</evidence>
<accession>A0A448ZV48</accession>
<proteinExistence type="predicted"/>
<gene>
    <name evidence="3" type="ORF">NCTC10112_00023</name>
</gene>
<evidence type="ECO:0000313" key="4">
    <source>
        <dbReference type="Proteomes" id="UP000290482"/>
    </source>
</evidence>
<keyword evidence="2" id="KW-0732">Signal</keyword>
<dbReference type="EMBL" id="LR214940">
    <property type="protein sequence ID" value="VEU55145.1"/>
    <property type="molecule type" value="Genomic_DNA"/>
</dbReference>
<dbReference type="Proteomes" id="UP000290482">
    <property type="component" value="Chromosome"/>
</dbReference>
<dbReference type="RefSeq" id="WP_022935916.1">
    <property type="nucleotide sequence ID" value="NZ_LR214940.1"/>
</dbReference>
<evidence type="ECO:0000313" key="3">
    <source>
        <dbReference type="EMBL" id="VEU55145.1"/>
    </source>
</evidence>
<feature type="region of interest" description="Disordered" evidence="1">
    <location>
        <begin position="27"/>
        <end position="59"/>
    </location>
</feature>
<evidence type="ECO:0000256" key="2">
    <source>
        <dbReference type="SAM" id="SignalP"/>
    </source>
</evidence>
<name>A0A448ZV48_METOS</name>
<dbReference type="KEGG" id="mob:NCTC10112_00023"/>
<sequence length="680" mass="76797">MKKINFAWLLAITPLIPLTVAAKCTTTKPVDPAKPDPAKPDPSKPDPSKPDPEKTEEEFKQDIAKLVISETYQNEGGFEKIDIPELDLSKVKILLDGKEPSKLGYEIVDLAFGKPVDDLTEDLYMSGLREIKFKIKKGKFISDEIIRSIQCHKTSKSTILDEREHFKEFKLIPSLEAKEYLETVAKNGDTLYYDYTNRSIYSKDYKAPDKIKLFENLSIPEHINVLNPDNEDKTVILSKDEKGYSIKGRLAQFMGKNQPMLIDLKTLESSKQKFDIHSPKELEDEVNKWINQIDYKDKATTLINDFDWEKVQWPALTPNINAKVEYEKTNVTKNFDNNSVSIKFKLVNSNEVQSAAPIAYKEFEATISGFKENPNKADFTDLVVDYEGKDAIELTTIKTNGIDQSKIKFFKNNTPYVLQATSFVAEVIGEINEFSGELNVKITLTSTSGETSFKEFSIEGFKIPANNPTSIINDVTIISSAKWASSVTKDNITIKFKDPNHEELFNIEEINVGDSNNMTGEVAVTIKFVQKATSATFEKTFNLSFTNKYDASLAKLYEFSKQKKLFVIDPTKKEQIKTAMKNPIRGLFVINNNKILNKKKDGVEIEGLTINAEIANSMHLNTHGSGNKANIGKIDNYGSNDKGINVYFEDGKYILRWKIGKIGNGANDSEEVFEQILELD</sequence>
<reference evidence="3 4" key="1">
    <citation type="submission" date="2019-01" db="EMBL/GenBank/DDBJ databases">
        <authorList>
            <consortium name="Pathogen Informatics"/>
        </authorList>
    </citation>
    <scope>NUCLEOTIDE SEQUENCE [LARGE SCALE GENOMIC DNA]</scope>
    <source>
        <strain evidence="3 4">NCTC10112</strain>
    </source>
</reference>
<organism evidence="3 4">
    <name type="scientific">Metamycoplasma orale</name>
    <name type="common">Mycoplasma orale</name>
    <dbReference type="NCBI Taxonomy" id="2121"/>
    <lineage>
        <taxon>Bacteria</taxon>
        <taxon>Bacillati</taxon>
        <taxon>Mycoplasmatota</taxon>
        <taxon>Mycoplasmoidales</taxon>
        <taxon>Metamycoplasmataceae</taxon>
        <taxon>Metamycoplasma</taxon>
    </lineage>
</organism>
<evidence type="ECO:0000256" key="1">
    <source>
        <dbReference type="SAM" id="MobiDB-lite"/>
    </source>
</evidence>
<feature type="chain" id="PRO_5019368614" description="Lipoprotein-associated type-17 domain-containing protein" evidence="2">
    <location>
        <begin position="23"/>
        <end position="680"/>
    </location>
</feature>